<reference evidence="1 2" key="1">
    <citation type="submission" date="2022-03" db="EMBL/GenBank/DDBJ databases">
        <title>Taxonomic description of new species and reclassification of some bacterial strains.</title>
        <authorList>
            <person name="Ndongo S."/>
        </authorList>
    </citation>
    <scope>NUCLEOTIDE SEQUENCE [LARGE SCALE GENOMIC DNA]</scope>
    <source>
        <strain evidence="1 2">Marseille-P6666</strain>
    </source>
</reference>
<comment type="caution">
    <text evidence="1">The sequence shown here is derived from an EMBL/GenBank/DDBJ whole genome shotgun (WGS) entry which is preliminary data.</text>
</comment>
<protein>
    <submittedName>
        <fullName evidence="1">Uncharacterized protein</fullName>
    </submittedName>
</protein>
<keyword evidence="2" id="KW-1185">Reference proteome</keyword>
<sequence>MQKKEVKIWLKAIGKNRDWLAEQCKTGKRIVDSWLSTSRAIPSHAQAMISLLMEQYPAAGNAPATYPSAAENAITLTVNDATFDAWNKAATAEGKLLRQWCVDVINESLE</sequence>
<dbReference type="EMBL" id="JAMGSI010000002">
    <property type="protein sequence ID" value="MCL6657742.1"/>
    <property type="molecule type" value="Genomic_DNA"/>
</dbReference>
<dbReference type="GeneID" id="84024303"/>
<proteinExistence type="predicted"/>
<evidence type="ECO:0000313" key="2">
    <source>
        <dbReference type="Proteomes" id="UP001202031"/>
    </source>
</evidence>
<dbReference type="RefSeq" id="WP_146021057.1">
    <property type="nucleotide sequence ID" value="NZ_CP072027.1"/>
</dbReference>
<evidence type="ECO:0000313" key="1">
    <source>
        <dbReference type="EMBL" id="MCL6657742.1"/>
    </source>
</evidence>
<name>A0ABT0R9Y7_9BACT</name>
<organism evidence="1 2">
    <name type="scientific">Akkermansia massiliensis</name>
    <dbReference type="NCBI Taxonomy" id="2927224"/>
    <lineage>
        <taxon>Bacteria</taxon>
        <taxon>Pseudomonadati</taxon>
        <taxon>Verrucomicrobiota</taxon>
        <taxon>Verrucomicrobiia</taxon>
        <taxon>Verrucomicrobiales</taxon>
        <taxon>Akkermansiaceae</taxon>
        <taxon>Akkermansia</taxon>
    </lineage>
</organism>
<dbReference type="Proteomes" id="UP001202031">
    <property type="component" value="Unassembled WGS sequence"/>
</dbReference>
<accession>A0ABT0R9Y7</accession>
<gene>
    <name evidence="1" type="ORF">M8N44_10525</name>
</gene>